<reference evidence="2" key="1">
    <citation type="submission" date="2021-01" db="EMBL/GenBank/DDBJ databases">
        <authorList>
            <person name="Corre E."/>
            <person name="Pelletier E."/>
            <person name="Niang G."/>
            <person name="Scheremetjew M."/>
            <person name="Finn R."/>
            <person name="Kale V."/>
            <person name="Holt S."/>
            <person name="Cochrane G."/>
            <person name="Meng A."/>
            <person name="Brown T."/>
            <person name="Cohen L."/>
        </authorList>
    </citation>
    <scope>NUCLEOTIDE SEQUENCE</scope>
    <source>
        <strain evidence="2">FSP1.4</strain>
    </source>
</reference>
<feature type="compositionally biased region" description="Basic and acidic residues" evidence="1">
    <location>
        <begin position="199"/>
        <end position="212"/>
    </location>
</feature>
<evidence type="ECO:0000256" key="1">
    <source>
        <dbReference type="SAM" id="MobiDB-lite"/>
    </source>
</evidence>
<sequence length="272" mass="32259">MIKNCLFDGAMNSREIQLIYIDDFFKSLREYGFRYSQKENTDVSLNLRIKNMNGVFILEIIHKVMNGLGISNGLPPSNKFMNFEKLDMKSFRIINRILIFMKKRKIQNFSEVFKDKIREIEVIDKDDKANLIEYVSADDLNEALVENKIVRDYELHENLQFFLCLSSDKAFDKIMIKRLNKMIEMCKDNEYVLSIGPNKRPDPKSDIEDDKAVPISRKKKRKLSDEDEEDFEEFDLTSEDEVVERKEKHKEMINAEMMKRRKNRQSSKKIAL</sequence>
<evidence type="ECO:0000313" key="2">
    <source>
        <dbReference type="EMBL" id="CAE0347886.1"/>
    </source>
</evidence>
<name>A0A7S3J9N7_9SPIT</name>
<feature type="compositionally biased region" description="Acidic residues" evidence="1">
    <location>
        <begin position="225"/>
        <end position="237"/>
    </location>
</feature>
<accession>A0A7S3J9N7</accession>
<proteinExistence type="predicted"/>
<dbReference type="AlphaFoldDB" id="A0A7S3J9N7"/>
<protein>
    <submittedName>
        <fullName evidence="2">Uncharacterized protein</fullName>
    </submittedName>
</protein>
<feature type="region of interest" description="Disordered" evidence="1">
    <location>
        <begin position="197"/>
        <end position="237"/>
    </location>
</feature>
<dbReference type="EMBL" id="HBII01016043">
    <property type="protein sequence ID" value="CAE0347886.1"/>
    <property type="molecule type" value="Transcribed_RNA"/>
</dbReference>
<organism evidence="2">
    <name type="scientific">Euplotes harpa</name>
    <dbReference type="NCBI Taxonomy" id="151035"/>
    <lineage>
        <taxon>Eukaryota</taxon>
        <taxon>Sar</taxon>
        <taxon>Alveolata</taxon>
        <taxon>Ciliophora</taxon>
        <taxon>Intramacronucleata</taxon>
        <taxon>Spirotrichea</taxon>
        <taxon>Hypotrichia</taxon>
        <taxon>Euplotida</taxon>
        <taxon>Euplotidae</taxon>
        <taxon>Euplotes</taxon>
    </lineage>
</organism>
<gene>
    <name evidence="2" type="ORF">EHAR0213_LOCUS6797</name>
</gene>